<sequence length="59" mass="6580">MPNETEAAVTKTADRICDDQLLRCHSAQFAGRHGAPRFNDLELPAYVLTKVILPEPDFP</sequence>
<reference evidence="2" key="1">
    <citation type="submission" date="2016-12" db="EMBL/GenBank/DDBJ databases">
        <authorList>
            <person name="Brunel B."/>
        </authorList>
    </citation>
    <scope>NUCLEOTIDE SEQUENCE [LARGE SCALE GENOMIC DNA]</scope>
</reference>
<name>A0A2P9AT75_9HYPH</name>
<protein>
    <submittedName>
        <fullName evidence="1">Uncharacterized protein</fullName>
    </submittedName>
</protein>
<organism evidence="1 2">
    <name type="scientific">Mesorhizobium delmotii</name>
    <dbReference type="NCBI Taxonomy" id="1631247"/>
    <lineage>
        <taxon>Bacteria</taxon>
        <taxon>Pseudomonadati</taxon>
        <taxon>Pseudomonadota</taxon>
        <taxon>Alphaproteobacteria</taxon>
        <taxon>Hyphomicrobiales</taxon>
        <taxon>Phyllobacteriaceae</taxon>
        <taxon>Mesorhizobium</taxon>
    </lineage>
</organism>
<keyword evidence="2" id="KW-1185">Reference proteome</keyword>
<gene>
    <name evidence="1" type="ORF">BQ8482_400072</name>
</gene>
<evidence type="ECO:0000313" key="1">
    <source>
        <dbReference type="EMBL" id="SJM34343.1"/>
    </source>
</evidence>
<dbReference type="EMBL" id="FUIG01000049">
    <property type="protein sequence ID" value="SJM34343.1"/>
    <property type="molecule type" value="Genomic_DNA"/>
</dbReference>
<proteinExistence type="predicted"/>
<evidence type="ECO:0000313" key="2">
    <source>
        <dbReference type="Proteomes" id="UP000245698"/>
    </source>
</evidence>
<accession>A0A2P9AT75</accession>
<dbReference type="AlphaFoldDB" id="A0A2P9AT75"/>
<dbReference type="Proteomes" id="UP000245698">
    <property type="component" value="Unassembled WGS sequence"/>
</dbReference>